<feature type="region of interest" description="Disordered" evidence="7">
    <location>
        <begin position="233"/>
        <end position="258"/>
    </location>
</feature>
<dbReference type="PROSITE" id="PS51371">
    <property type="entry name" value="CBS"/>
    <property type="match status" value="2"/>
</dbReference>
<evidence type="ECO:0000256" key="2">
    <source>
        <dbReference type="ARBA" id="ARBA00022737"/>
    </source>
</evidence>
<evidence type="ECO:0000256" key="5">
    <source>
        <dbReference type="ARBA" id="ARBA00023214"/>
    </source>
</evidence>
<evidence type="ECO:0000256" key="1">
    <source>
        <dbReference type="ARBA" id="ARBA00022448"/>
    </source>
</evidence>
<feature type="compositionally biased region" description="Basic and acidic residues" evidence="7">
    <location>
        <begin position="233"/>
        <end position="245"/>
    </location>
</feature>
<keyword evidence="2" id="KW-0677">Repeat</keyword>
<sequence>MIVVMLSKAIGDYFTHPLYHSLIEFKCIPFLEYQLDIQFEKKKLNLDLFKVSHIMATPVHTVRCQESVQVLANVLLETNHGGFPVVSSEMGFERTFMGVITRMELTVLLTRTATFNAQELQRECKERIRISYPDYSSTKIRDVIATNMILNKFASEYPYQNVRVNLLPYVNTSAFSVSADMSLHRGYSLFRSLGLRHLIVTDNHNQVVGIITRKDLMAFMVVKKLKLVMHTSPEEVDSRDGKDGRISGLNEEVAGTSH</sequence>
<keyword evidence="3" id="KW-0406">Ion transport</keyword>
<dbReference type="SMART" id="SM00116">
    <property type="entry name" value="CBS"/>
    <property type="match status" value="2"/>
</dbReference>
<keyword evidence="10" id="KW-1185">Reference proteome</keyword>
<evidence type="ECO:0000256" key="3">
    <source>
        <dbReference type="ARBA" id="ARBA00023065"/>
    </source>
</evidence>
<evidence type="ECO:0000313" key="10">
    <source>
        <dbReference type="Proteomes" id="UP000708208"/>
    </source>
</evidence>
<feature type="domain" description="CBS" evidence="8">
    <location>
        <begin position="55"/>
        <end position="115"/>
    </location>
</feature>
<reference evidence="9" key="1">
    <citation type="submission" date="2021-06" db="EMBL/GenBank/DDBJ databases">
        <authorList>
            <person name="Hodson N. C."/>
            <person name="Mongue J. A."/>
            <person name="Jaron S. K."/>
        </authorList>
    </citation>
    <scope>NUCLEOTIDE SEQUENCE</scope>
</reference>
<keyword evidence="4 6" id="KW-0129">CBS domain</keyword>
<evidence type="ECO:0000256" key="6">
    <source>
        <dbReference type="PROSITE-ProRule" id="PRU00703"/>
    </source>
</evidence>
<dbReference type="GO" id="GO:0015108">
    <property type="term" value="F:chloride transmembrane transporter activity"/>
    <property type="evidence" value="ECO:0007669"/>
    <property type="project" value="TreeGrafter"/>
</dbReference>
<evidence type="ECO:0000256" key="7">
    <source>
        <dbReference type="SAM" id="MobiDB-lite"/>
    </source>
</evidence>
<organism evidence="9 10">
    <name type="scientific">Allacma fusca</name>
    <dbReference type="NCBI Taxonomy" id="39272"/>
    <lineage>
        <taxon>Eukaryota</taxon>
        <taxon>Metazoa</taxon>
        <taxon>Ecdysozoa</taxon>
        <taxon>Arthropoda</taxon>
        <taxon>Hexapoda</taxon>
        <taxon>Collembola</taxon>
        <taxon>Symphypleona</taxon>
        <taxon>Sminthuridae</taxon>
        <taxon>Allacma</taxon>
    </lineage>
</organism>
<dbReference type="InterPro" id="IPR051280">
    <property type="entry name" value="Cl-channel/antiporter"/>
</dbReference>
<proteinExistence type="predicted"/>
<name>A0A8J2LF30_9HEXA</name>
<dbReference type="Pfam" id="PF00571">
    <property type="entry name" value="CBS"/>
    <property type="match status" value="2"/>
</dbReference>
<dbReference type="EMBL" id="CAJVCH010567687">
    <property type="protein sequence ID" value="CAG7832930.1"/>
    <property type="molecule type" value="Genomic_DNA"/>
</dbReference>
<comment type="caution">
    <text evidence="9">The sequence shown here is derived from an EMBL/GenBank/DDBJ whole genome shotgun (WGS) entry which is preliminary data.</text>
</comment>
<dbReference type="AlphaFoldDB" id="A0A8J2LF30"/>
<dbReference type="PANTHER" id="PTHR11689">
    <property type="entry name" value="CHLORIDE CHANNEL PROTEIN CLC FAMILY MEMBER"/>
    <property type="match status" value="1"/>
</dbReference>
<keyword evidence="5" id="KW-0868">Chloride</keyword>
<dbReference type="CDD" id="cd04591">
    <property type="entry name" value="CBS_pair_voltage-gated_CLC_euk_bac"/>
    <property type="match status" value="1"/>
</dbReference>
<dbReference type="InterPro" id="IPR000644">
    <property type="entry name" value="CBS_dom"/>
</dbReference>
<feature type="domain" description="CBS" evidence="8">
    <location>
        <begin position="170"/>
        <end position="227"/>
    </location>
</feature>
<gene>
    <name evidence="9" type="ORF">AFUS01_LOCUS42585</name>
</gene>
<dbReference type="OrthoDB" id="6424114at2759"/>
<dbReference type="PANTHER" id="PTHR11689:SF89">
    <property type="entry name" value="CHLORIDE CHANNEL PROTEIN"/>
    <property type="match status" value="1"/>
</dbReference>
<keyword evidence="1" id="KW-0813">Transport</keyword>
<evidence type="ECO:0000313" key="9">
    <source>
        <dbReference type="EMBL" id="CAG7832930.1"/>
    </source>
</evidence>
<protein>
    <recommendedName>
        <fullName evidence="8">CBS domain-containing protein</fullName>
    </recommendedName>
</protein>
<dbReference type="Proteomes" id="UP000708208">
    <property type="component" value="Unassembled WGS sequence"/>
</dbReference>
<accession>A0A8J2LF30</accession>
<evidence type="ECO:0000256" key="4">
    <source>
        <dbReference type="ARBA" id="ARBA00023122"/>
    </source>
</evidence>
<evidence type="ECO:0000259" key="8">
    <source>
        <dbReference type="PROSITE" id="PS51371"/>
    </source>
</evidence>